<organism evidence="4 5">
    <name type="scientific">Hevea brasiliensis</name>
    <name type="common">Para rubber tree</name>
    <name type="synonym">Siphonia brasiliensis</name>
    <dbReference type="NCBI Taxonomy" id="3981"/>
    <lineage>
        <taxon>Eukaryota</taxon>
        <taxon>Viridiplantae</taxon>
        <taxon>Streptophyta</taxon>
        <taxon>Embryophyta</taxon>
        <taxon>Tracheophyta</taxon>
        <taxon>Spermatophyta</taxon>
        <taxon>Magnoliopsida</taxon>
        <taxon>eudicotyledons</taxon>
        <taxon>Gunneridae</taxon>
        <taxon>Pentapetalae</taxon>
        <taxon>rosids</taxon>
        <taxon>fabids</taxon>
        <taxon>Malpighiales</taxon>
        <taxon>Euphorbiaceae</taxon>
        <taxon>Crotonoideae</taxon>
        <taxon>Micrandreae</taxon>
        <taxon>Hevea</taxon>
    </lineage>
</organism>
<evidence type="ECO:0000313" key="4">
    <source>
        <dbReference type="EMBL" id="KAJ9147278.1"/>
    </source>
</evidence>
<keyword evidence="5" id="KW-1185">Reference proteome</keyword>
<dbReference type="Gene3D" id="2.60.40.10">
    <property type="entry name" value="Immunoglobulins"/>
    <property type="match status" value="1"/>
</dbReference>
<dbReference type="Pfam" id="PF16561">
    <property type="entry name" value="AMPK1_CBM"/>
    <property type="match status" value="1"/>
</dbReference>
<name>A0ABQ9KS84_HEVBR</name>
<dbReference type="InterPro" id="IPR013783">
    <property type="entry name" value="Ig-like_fold"/>
</dbReference>
<dbReference type="InterPro" id="IPR014756">
    <property type="entry name" value="Ig_E-set"/>
</dbReference>
<dbReference type="PANTHER" id="PTHR47342:SF1">
    <property type="entry name" value="PROTEIN PTST, CHLOROPLASTIC"/>
    <property type="match status" value="1"/>
</dbReference>
<dbReference type="Proteomes" id="UP001174677">
    <property type="component" value="Chromosome 16"/>
</dbReference>
<comment type="caution">
    <text evidence="4">The sequence shown here is derived from an EMBL/GenBank/DDBJ whole genome shotgun (WGS) entry which is preliminary data.</text>
</comment>
<feature type="region of interest" description="Disordered" evidence="2">
    <location>
        <begin position="77"/>
        <end position="102"/>
    </location>
</feature>
<dbReference type="PANTHER" id="PTHR47342">
    <property type="entry name" value="PROTEIN PTST, CHLOROPLASTIC"/>
    <property type="match status" value="1"/>
</dbReference>
<dbReference type="EMBL" id="JARPOI010000016">
    <property type="protein sequence ID" value="KAJ9147278.1"/>
    <property type="molecule type" value="Genomic_DNA"/>
</dbReference>
<dbReference type="CDD" id="cd02859">
    <property type="entry name" value="E_set_AMPKbeta_like_N"/>
    <property type="match status" value="1"/>
</dbReference>
<evidence type="ECO:0000256" key="1">
    <source>
        <dbReference type="SAM" id="Coils"/>
    </source>
</evidence>
<feature type="domain" description="AMP-activated protein kinase glycogen-binding" evidence="3">
    <location>
        <begin position="214"/>
        <end position="292"/>
    </location>
</feature>
<evidence type="ECO:0000313" key="5">
    <source>
        <dbReference type="Proteomes" id="UP001174677"/>
    </source>
</evidence>
<reference evidence="4" key="1">
    <citation type="journal article" date="2023" name="Plant Biotechnol. J.">
        <title>Chromosome-level wild Hevea brasiliensis genome provides new tools for genomic-assisted breeding and valuable loci to elevate rubber yield.</title>
        <authorList>
            <person name="Cheng H."/>
            <person name="Song X."/>
            <person name="Hu Y."/>
            <person name="Wu T."/>
            <person name="Yang Q."/>
            <person name="An Z."/>
            <person name="Feng S."/>
            <person name="Deng Z."/>
            <person name="Wu W."/>
            <person name="Zeng X."/>
            <person name="Tu M."/>
            <person name="Wang X."/>
            <person name="Huang H."/>
        </authorList>
    </citation>
    <scope>NUCLEOTIDE SEQUENCE</scope>
    <source>
        <strain evidence="4">MT/VB/25A 57/8</strain>
    </source>
</reference>
<evidence type="ECO:0000259" key="3">
    <source>
        <dbReference type="Pfam" id="PF16561"/>
    </source>
</evidence>
<gene>
    <name evidence="4" type="ORF">P3X46_029455</name>
</gene>
<keyword evidence="1" id="KW-0175">Coiled coil</keyword>
<proteinExistence type="predicted"/>
<sequence length="294" mass="33568">MEIGTTGCCNGRKVPWFSQRLQMLYWKSIPKLHYNAIGCNVKMSYPRLSHLHPGSATKYWMNRELWRTYSMPASLEESSSIQSEDEENGSSDSSEDHAEQLSSDDLKALLADSERERLVKNLSEANQHNRFLKRQLHAKEDELVNWKSELAIMELEIQALVTLAEEIAQSGIPEGSRKINGKYIQSHLCSRLQAVHERLKEQIKDVDAAQSKEVHLFWCGMAESVQVMGSFDGWSLGEHLSPEYDGSFNRFTTTLMLRPGRYEIKFLVDGEWQLSPEYPTVGEGPTENNLLVVE</sequence>
<dbReference type="InterPro" id="IPR032640">
    <property type="entry name" value="AMPK1_CBM"/>
</dbReference>
<protein>
    <recommendedName>
        <fullName evidence="3">AMP-activated protein kinase glycogen-binding domain-containing protein</fullName>
    </recommendedName>
</protein>
<accession>A0ABQ9KS84</accession>
<feature type="coiled-coil region" evidence="1">
    <location>
        <begin position="115"/>
        <end position="156"/>
    </location>
</feature>
<evidence type="ECO:0000256" key="2">
    <source>
        <dbReference type="SAM" id="MobiDB-lite"/>
    </source>
</evidence>
<dbReference type="SUPFAM" id="SSF81296">
    <property type="entry name" value="E set domains"/>
    <property type="match status" value="1"/>
</dbReference>